<reference evidence="3" key="1">
    <citation type="journal article" date="2008" name="PLoS ONE">
        <title>Survival in nuclear waste, extreme resistance, and potential applications gleaned from the genome sequence of Kineococcus radiotolerans SRS30216.</title>
        <authorList>
            <person name="Bagwell C.E."/>
            <person name="Bhat S."/>
            <person name="Hawkins G.M."/>
            <person name="Smith B.W."/>
            <person name="Biswas T."/>
            <person name="Hoover T.R."/>
            <person name="Saunders E."/>
            <person name="Han C.S."/>
            <person name="Tsodikov O.V."/>
            <person name="Shimkets L.J."/>
        </authorList>
    </citation>
    <scope>NUCLEOTIDE SEQUENCE [LARGE SCALE GENOMIC DNA]</scope>
    <source>
        <strain evidence="3">ATCC BAA-149 / DSM 14245 / SRS30216</strain>
    </source>
</reference>
<evidence type="ECO:0000313" key="3">
    <source>
        <dbReference type="Proteomes" id="UP000001116"/>
    </source>
</evidence>
<name>A6WGN6_KINRD</name>
<organism evidence="2 3">
    <name type="scientific">Kineococcus radiotolerans (strain ATCC BAA-149 / DSM 14245 / SRS30216)</name>
    <dbReference type="NCBI Taxonomy" id="266940"/>
    <lineage>
        <taxon>Bacteria</taxon>
        <taxon>Bacillati</taxon>
        <taxon>Actinomycetota</taxon>
        <taxon>Actinomycetes</taxon>
        <taxon>Kineosporiales</taxon>
        <taxon>Kineosporiaceae</taxon>
        <taxon>Kineococcus</taxon>
    </lineage>
</organism>
<feature type="region of interest" description="Disordered" evidence="1">
    <location>
        <begin position="1"/>
        <end position="72"/>
    </location>
</feature>
<keyword evidence="2" id="KW-0614">Plasmid</keyword>
<accession>A6WGN6</accession>
<dbReference type="HOGENOM" id="CLU_2167570_0_0_11"/>
<evidence type="ECO:0000256" key="1">
    <source>
        <dbReference type="SAM" id="MobiDB-lite"/>
    </source>
</evidence>
<dbReference type="RefSeq" id="WP_012002047.1">
    <property type="nucleotide sequence ID" value="NC_009806.1"/>
</dbReference>
<dbReference type="Proteomes" id="UP000001116">
    <property type="component" value="Plasmid pKRAD01"/>
</dbReference>
<keyword evidence="3" id="KW-1185">Reference proteome</keyword>
<feature type="compositionally biased region" description="Low complexity" evidence="1">
    <location>
        <begin position="11"/>
        <end position="20"/>
    </location>
</feature>
<gene>
    <name evidence="2" type="ordered locus">Krad_4516</name>
</gene>
<protein>
    <submittedName>
        <fullName evidence="2">Uncharacterized protein</fullName>
    </submittedName>
</protein>
<dbReference type="EMBL" id="CP000751">
    <property type="protein sequence ID" value="ABS05975.1"/>
    <property type="molecule type" value="Genomic_DNA"/>
</dbReference>
<sequence>MTQTPTHQRASADTSADTSAHVSAGVTALSGATPEDEDPATRAARARHTNTQRAAYAAQALQHHTRASHSHAEDLQQALVELLTDLHHLCHTCDLDLAPLYQAATLVYDREAHAA</sequence>
<geneLocation type="plasmid" evidence="2 3">
    <name>pKRAD01</name>
</geneLocation>
<dbReference type="AlphaFoldDB" id="A6WGN6"/>
<evidence type="ECO:0000313" key="2">
    <source>
        <dbReference type="EMBL" id="ABS05975.1"/>
    </source>
</evidence>
<proteinExistence type="predicted"/>
<dbReference type="KEGG" id="kra:Krad_4516"/>